<gene>
    <name evidence="1" type="ORF">EGW08_000973</name>
</gene>
<feature type="non-terminal residue" evidence="1">
    <location>
        <position position="1"/>
    </location>
</feature>
<dbReference type="AlphaFoldDB" id="A0A433UBQ2"/>
<comment type="caution">
    <text evidence="1">The sequence shown here is derived from an EMBL/GenBank/DDBJ whole genome shotgun (WGS) entry which is preliminary data.</text>
</comment>
<sequence length="171" mass="18996">TIIYPEEGQLGEEDPRQEEPLEVVLQWAGVALWPEEVLLHVAPLHLPGELVHQRLHPAMIPMEPSKAILVPVTALLAMRTLMKIATDKMDLIMIMDKLGVPLLVTIHTKVEAMVTTVNTVTTGELLLPVVQAQEKLPLLQPVALPVETRELTRILVLGRPRVDTEKPDLVC</sequence>
<proteinExistence type="predicted"/>
<protein>
    <submittedName>
        <fullName evidence="1">Uncharacterized protein</fullName>
    </submittedName>
</protein>
<dbReference type="Proteomes" id="UP000271974">
    <property type="component" value="Unassembled WGS sequence"/>
</dbReference>
<accession>A0A433UBQ2</accession>
<dbReference type="EMBL" id="RQTK01000015">
    <property type="protein sequence ID" value="RUS91261.1"/>
    <property type="molecule type" value="Genomic_DNA"/>
</dbReference>
<evidence type="ECO:0000313" key="2">
    <source>
        <dbReference type="Proteomes" id="UP000271974"/>
    </source>
</evidence>
<keyword evidence="2" id="KW-1185">Reference proteome</keyword>
<organism evidence="1 2">
    <name type="scientific">Elysia chlorotica</name>
    <name type="common">Eastern emerald elysia</name>
    <name type="synonym">Sea slug</name>
    <dbReference type="NCBI Taxonomy" id="188477"/>
    <lineage>
        <taxon>Eukaryota</taxon>
        <taxon>Metazoa</taxon>
        <taxon>Spiralia</taxon>
        <taxon>Lophotrochozoa</taxon>
        <taxon>Mollusca</taxon>
        <taxon>Gastropoda</taxon>
        <taxon>Heterobranchia</taxon>
        <taxon>Euthyneura</taxon>
        <taxon>Panpulmonata</taxon>
        <taxon>Sacoglossa</taxon>
        <taxon>Placobranchoidea</taxon>
        <taxon>Plakobranchidae</taxon>
        <taxon>Elysia</taxon>
    </lineage>
</organism>
<reference evidence="1 2" key="1">
    <citation type="submission" date="2019-01" db="EMBL/GenBank/DDBJ databases">
        <title>A draft genome assembly of the solar-powered sea slug Elysia chlorotica.</title>
        <authorList>
            <person name="Cai H."/>
            <person name="Li Q."/>
            <person name="Fang X."/>
            <person name="Li J."/>
            <person name="Curtis N.E."/>
            <person name="Altenburger A."/>
            <person name="Shibata T."/>
            <person name="Feng M."/>
            <person name="Maeda T."/>
            <person name="Schwartz J.A."/>
            <person name="Shigenobu S."/>
            <person name="Lundholm N."/>
            <person name="Nishiyama T."/>
            <person name="Yang H."/>
            <person name="Hasebe M."/>
            <person name="Li S."/>
            <person name="Pierce S.K."/>
            <person name="Wang J."/>
        </authorList>
    </citation>
    <scope>NUCLEOTIDE SEQUENCE [LARGE SCALE GENOMIC DNA]</scope>
    <source>
        <strain evidence="1">EC2010</strain>
        <tissue evidence="1">Whole organism of an adult</tissue>
    </source>
</reference>
<name>A0A433UBQ2_ELYCH</name>
<evidence type="ECO:0000313" key="1">
    <source>
        <dbReference type="EMBL" id="RUS91261.1"/>
    </source>
</evidence>